<evidence type="ECO:0000256" key="4">
    <source>
        <dbReference type="PROSITE-ProRule" id="PRU00047"/>
    </source>
</evidence>
<dbReference type="InterPro" id="IPR036875">
    <property type="entry name" value="Znf_CCHC_sf"/>
</dbReference>
<dbReference type="Gene3D" id="6.20.50.150">
    <property type="match status" value="1"/>
</dbReference>
<dbReference type="SUPFAM" id="SSF57756">
    <property type="entry name" value="Retrovirus zinc finger-like domains"/>
    <property type="match status" value="1"/>
</dbReference>
<dbReference type="PRINTS" id="PR01217">
    <property type="entry name" value="PRICHEXTENSN"/>
</dbReference>
<dbReference type="PROSITE" id="PS50158">
    <property type="entry name" value="ZF_CCHC"/>
    <property type="match status" value="1"/>
</dbReference>
<evidence type="ECO:0000313" key="7">
    <source>
        <dbReference type="EMBL" id="KAK5094339.1"/>
    </source>
</evidence>
<organism evidence="7 8">
    <name type="scientific">Lithohypha guttulata</name>
    <dbReference type="NCBI Taxonomy" id="1690604"/>
    <lineage>
        <taxon>Eukaryota</taxon>
        <taxon>Fungi</taxon>
        <taxon>Dikarya</taxon>
        <taxon>Ascomycota</taxon>
        <taxon>Pezizomycotina</taxon>
        <taxon>Eurotiomycetes</taxon>
        <taxon>Chaetothyriomycetidae</taxon>
        <taxon>Chaetothyriales</taxon>
        <taxon>Trichomeriaceae</taxon>
        <taxon>Lithohypha</taxon>
    </lineage>
</organism>
<keyword evidence="8" id="KW-1185">Reference proteome</keyword>
<dbReference type="GO" id="GO:0005840">
    <property type="term" value="C:ribosome"/>
    <property type="evidence" value="ECO:0007669"/>
    <property type="project" value="UniProtKB-KW"/>
</dbReference>
<keyword evidence="1" id="KW-0862">Zinc</keyword>
<feature type="region of interest" description="Disordered" evidence="5">
    <location>
        <begin position="1"/>
        <end position="59"/>
    </location>
</feature>
<dbReference type="InterPro" id="IPR001878">
    <property type="entry name" value="Znf_CCHC"/>
</dbReference>
<reference evidence="7 8" key="1">
    <citation type="submission" date="2023-08" db="EMBL/GenBank/DDBJ databases">
        <title>Black Yeasts Isolated from many extreme environments.</title>
        <authorList>
            <person name="Coleine C."/>
            <person name="Stajich J.E."/>
            <person name="Selbmann L."/>
        </authorList>
    </citation>
    <scope>NUCLEOTIDE SEQUENCE [LARGE SCALE GENOMIC DNA]</scope>
    <source>
        <strain evidence="7 8">CCFEE 5885</strain>
    </source>
</reference>
<evidence type="ECO:0000256" key="5">
    <source>
        <dbReference type="SAM" id="MobiDB-lite"/>
    </source>
</evidence>
<comment type="caution">
    <text evidence="7">The sequence shown here is derived from an EMBL/GenBank/DDBJ whole genome shotgun (WGS) entry which is preliminary data.</text>
</comment>
<accession>A0ABR0KEN5</accession>
<feature type="region of interest" description="Disordered" evidence="5">
    <location>
        <begin position="115"/>
        <end position="243"/>
    </location>
</feature>
<proteinExistence type="predicted"/>
<evidence type="ECO:0000256" key="1">
    <source>
        <dbReference type="ARBA" id="ARBA00022833"/>
    </source>
</evidence>
<protein>
    <submittedName>
        <fullName evidence="7">Ubiquitin-40S ribosomal protein S27a</fullName>
    </submittedName>
</protein>
<evidence type="ECO:0000313" key="8">
    <source>
        <dbReference type="Proteomes" id="UP001345013"/>
    </source>
</evidence>
<feature type="compositionally biased region" description="Low complexity" evidence="5">
    <location>
        <begin position="230"/>
        <end position="243"/>
    </location>
</feature>
<name>A0ABR0KEN5_9EURO</name>
<feature type="compositionally biased region" description="Pro residues" evidence="5">
    <location>
        <begin position="143"/>
        <end position="152"/>
    </location>
</feature>
<keyword evidence="4" id="KW-0479">Metal-binding</keyword>
<feature type="compositionally biased region" description="Pro residues" evidence="5">
    <location>
        <begin position="199"/>
        <end position="229"/>
    </location>
</feature>
<evidence type="ECO:0000259" key="6">
    <source>
        <dbReference type="PROSITE" id="PS50158"/>
    </source>
</evidence>
<dbReference type="SMART" id="SM01402">
    <property type="entry name" value="Ribosomal_S27"/>
    <property type="match status" value="1"/>
</dbReference>
<dbReference type="InterPro" id="IPR038582">
    <property type="entry name" value="Ribosomal_eS31_euk-type_sf"/>
</dbReference>
<feature type="compositionally biased region" description="Low complexity" evidence="5">
    <location>
        <begin position="115"/>
        <end position="142"/>
    </location>
</feature>
<dbReference type="Proteomes" id="UP001345013">
    <property type="component" value="Unassembled WGS sequence"/>
</dbReference>
<dbReference type="Pfam" id="PF01599">
    <property type="entry name" value="Ribosomal_S27"/>
    <property type="match status" value="1"/>
</dbReference>
<evidence type="ECO:0000256" key="2">
    <source>
        <dbReference type="ARBA" id="ARBA00022980"/>
    </source>
</evidence>
<dbReference type="InterPro" id="IPR002906">
    <property type="entry name" value="Ribosomal_eS31"/>
</dbReference>
<dbReference type="Gene3D" id="4.10.60.10">
    <property type="entry name" value="Zinc finger, CCHC-type"/>
    <property type="match status" value="1"/>
</dbReference>
<keyword evidence="4" id="KW-0863">Zinc-finger</keyword>
<dbReference type="EMBL" id="JAVRRG010000035">
    <property type="protein sequence ID" value="KAK5094339.1"/>
    <property type="molecule type" value="Genomic_DNA"/>
</dbReference>
<sequence>MSRGGRPRQNDRCFRCGRPGHHAATCRSHRPAPGPNPGPLHAATNRPARPQATAAPGRQFATTASVRTAVAGHAAAHAANVAAADSAENLVGGIAFIGTALRGFMASAAAAATRDAATSRRQASTASRPPASRPRGPAHHGPPALPAPPPAPEDAMSWAGQQGNTVLPWLAGLPHPHQDPAHQPDPFGRAITIASTTPAPTPQPPAPAPQPPAPTPQPLAPTPDAPAPPAEDAAQDAAQAAGAWAGTEDGMVMDGWMVCRDLGLRGGAKKRKKKGYSTPKKIKHKRKKTKLAVLKYYKADGDDKIERLRRECPQQDCGAGVFIAAMHNRQ</sequence>
<feature type="domain" description="CCHC-type" evidence="6">
    <location>
        <begin position="12"/>
        <end position="28"/>
    </location>
</feature>
<gene>
    <name evidence="7" type="primary">ubi3</name>
    <name evidence="7" type="ORF">LTR24_003714</name>
</gene>
<keyword evidence="2 7" id="KW-0689">Ribosomal protein</keyword>
<dbReference type="SUPFAM" id="SSF57829">
    <property type="entry name" value="Zn-binding ribosomal proteins"/>
    <property type="match status" value="1"/>
</dbReference>
<keyword evidence="3" id="KW-0687">Ribonucleoprotein</keyword>
<feature type="region of interest" description="Disordered" evidence="5">
    <location>
        <begin position="267"/>
        <end position="288"/>
    </location>
</feature>
<evidence type="ECO:0000256" key="3">
    <source>
        <dbReference type="ARBA" id="ARBA00023274"/>
    </source>
</evidence>
<dbReference type="InterPro" id="IPR011332">
    <property type="entry name" value="Ribosomal_zn-bd"/>
</dbReference>